<dbReference type="Proteomes" id="UP000886803">
    <property type="component" value="Unassembled WGS sequence"/>
</dbReference>
<gene>
    <name evidence="2" type="ORF">H9945_01995</name>
</gene>
<sequence>MRWTDTDKVLAGMEKAKSAKQIALDVSRNAAKGVCTGIGNAFFLARRAAKAMIPHRYMELKRNREIETLFFGTTWMGTRITEGRVELAPRRERLMEEKSALRSMENAARIMKEECERQKSLIDRLETLDRQMTDKRSTQRNHNEDMGRDETPDQYMT</sequence>
<organism evidence="2 3">
    <name type="scientific">Candidatus Gemmiger avicola</name>
    <dbReference type="NCBI Taxonomy" id="2838605"/>
    <lineage>
        <taxon>Bacteria</taxon>
        <taxon>Bacillati</taxon>
        <taxon>Bacillota</taxon>
        <taxon>Clostridia</taxon>
        <taxon>Eubacteriales</taxon>
        <taxon>Gemmiger</taxon>
    </lineage>
</organism>
<feature type="compositionally biased region" description="Basic and acidic residues" evidence="1">
    <location>
        <begin position="125"/>
        <end position="151"/>
    </location>
</feature>
<accession>A0A9D2S2S2</accession>
<feature type="region of interest" description="Disordered" evidence="1">
    <location>
        <begin position="125"/>
        <end position="157"/>
    </location>
</feature>
<evidence type="ECO:0000313" key="3">
    <source>
        <dbReference type="Proteomes" id="UP000886803"/>
    </source>
</evidence>
<reference evidence="2" key="2">
    <citation type="submission" date="2021-04" db="EMBL/GenBank/DDBJ databases">
        <authorList>
            <person name="Gilroy R."/>
        </authorList>
    </citation>
    <scope>NUCLEOTIDE SEQUENCE</scope>
    <source>
        <strain evidence="2">ChiBcec8-13705</strain>
    </source>
</reference>
<comment type="caution">
    <text evidence="2">The sequence shown here is derived from an EMBL/GenBank/DDBJ whole genome shotgun (WGS) entry which is preliminary data.</text>
</comment>
<evidence type="ECO:0000313" key="2">
    <source>
        <dbReference type="EMBL" id="HJB41254.1"/>
    </source>
</evidence>
<dbReference type="AlphaFoldDB" id="A0A9D2S2S2"/>
<reference evidence="2" key="1">
    <citation type="journal article" date="2021" name="PeerJ">
        <title>Extensive microbial diversity within the chicken gut microbiome revealed by metagenomics and culture.</title>
        <authorList>
            <person name="Gilroy R."/>
            <person name="Ravi A."/>
            <person name="Getino M."/>
            <person name="Pursley I."/>
            <person name="Horton D.L."/>
            <person name="Alikhan N.F."/>
            <person name="Baker D."/>
            <person name="Gharbi K."/>
            <person name="Hall N."/>
            <person name="Watson M."/>
            <person name="Adriaenssens E.M."/>
            <person name="Foster-Nyarko E."/>
            <person name="Jarju S."/>
            <person name="Secka A."/>
            <person name="Antonio M."/>
            <person name="Oren A."/>
            <person name="Chaudhuri R.R."/>
            <person name="La Ragione R."/>
            <person name="Hildebrand F."/>
            <person name="Pallen M.J."/>
        </authorList>
    </citation>
    <scope>NUCLEOTIDE SEQUENCE</scope>
    <source>
        <strain evidence="2">ChiBcec8-13705</strain>
    </source>
</reference>
<evidence type="ECO:0000256" key="1">
    <source>
        <dbReference type="SAM" id="MobiDB-lite"/>
    </source>
</evidence>
<dbReference type="EMBL" id="DWYG01000019">
    <property type="protein sequence ID" value="HJB41254.1"/>
    <property type="molecule type" value="Genomic_DNA"/>
</dbReference>
<proteinExistence type="predicted"/>
<protein>
    <submittedName>
        <fullName evidence="2">Uncharacterized protein</fullName>
    </submittedName>
</protein>
<name>A0A9D2S2S2_9FIRM</name>